<gene>
    <name evidence="1" type="ORF">RSOLAG22IIIB_10867</name>
</gene>
<name>A0A0K6G579_9AGAM</name>
<dbReference type="EMBL" id="CYGV01001393">
    <property type="protein sequence ID" value="CUA73531.1"/>
    <property type="molecule type" value="Genomic_DNA"/>
</dbReference>
<dbReference type="Proteomes" id="UP000044841">
    <property type="component" value="Unassembled WGS sequence"/>
</dbReference>
<sequence>MGTRGFFAYRYKRLYYRQYAPRDAHIGSYGRGQIFLGLIPHVSALQDWIEDTIEMLEDAETCEQCDHDYDDVLFLKTHRYQTTYDNDWMFVVGYSISWTYVIDLDNLAFIVNGYDYWRLDRLPANLIDYYDYDGLKDDIPEHCLCTDIDLWPPHDFDEEDCQKSYEALHPAIVPAAEWGAPTWDKLSMSQRFSIEITHNLLHELSPSLTQAYIPYIRARIGEYCWDILCASIPALPIFQDNLLEDFDLSPRTLYSGTTRDGTRPGYPNMRSFRTNQPFKIGDTRSIEYFWVRGCLVTFCTRLSEPMFVALEVTQMLRKLRRSKLPESVGIILSSQQTLVVVALDGTKVRHSPVLDIRAASDVPGGASDGRLLLTSLLNSPSHSLSLPWRTRPHQPLSRTSNPTAALPSEILQMIIHCADIDMGTYLALCRASRSIRSVCLANPQVGDYTVLRKVPDFDSIFIARGLGDNTEKTIKIWWQRSESLYHSHGKWKFQEVSPEELTELEEE</sequence>
<reference evidence="1 2" key="1">
    <citation type="submission" date="2015-07" db="EMBL/GenBank/DDBJ databases">
        <authorList>
            <person name="Noorani M."/>
        </authorList>
    </citation>
    <scope>NUCLEOTIDE SEQUENCE [LARGE SCALE GENOMIC DNA]</scope>
    <source>
        <strain evidence="1">BBA 69670</strain>
    </source>
</reference>
<keyword evidence="2" id="KW-1185">Reference proteome</keyword>
<evidence type="ECO:0000313" key="1">
    <source>
        <dbReference type="EMBL" id="CUA73531.1"/>
    </source>
</evidence>
<evidence type="ECO:0000313" key="2">
    <source>
        <dbReference type="Proteomes" id="UP000044841"/>
    </source>
</evidence>
<organism evidence="1 2">
    <name type="scientific">Rhizoctonia solani</name>
    <dbReference type="NCBI Taxonomy" id="456999"/>
    <lineage>
        <taxon>Eukaryota</taxon>
        <taxon>Fungi</taxon>
        <taxon>Dikarya</taxon>
        <taxon>Basidiomycota</taxon>
        <taxon>Agaricomycotina</taxon>
        <taxon>Agaricomycetes</taxon>
        <taxon>Cantharellales</taxon>
        <taxon>Ceratobasidiaceae</taxon>
        <taxon>Rhizoctonia</taxon>
    </lineage>
</organism>
<accession>A0A0K6G579</accession>
<dbReference type="AlphaFoldDB" id="A0A0K6G579"/>
<proteinExistence type="predicted"/>
<protein>
    <submittedName>
        <fullName evidence="1">GM25748 gene product from transcript GM25748-RA</fullName>
    </submittedName>
</protein>